<comment type="caution">
    <text evidence="1">The sequence shown here is derived from an EMBL/GenBank/DDBJ whole genome shotgun (WGS) entry which is preliminary data.</text>
</comment>
<protein>
    <submittedName>
        <fullName evidence="1">Uncharacterized protein</fullName>
    </submittedName>
</protein>
<organism evidence="1 2">
    <name type="scientific">Tagetes erecta</name>
    <name type="common">African marigold</name>
    <dbReference type="NCBI Taxonomy" id="13708"/>
    <lineage>
        <taxon>Eukaryota</taxon>
        <taxon>Viridiplantae</taxon>
        <taxon>Streptophyta</taxon>
        <taxon>Embryophyta</taxon>
        <taxon>Tracheophyta</taxon>
        <taxon>Spermatophyta</taxon>
        <taxon>Magnoliopsida</taxon>
        <taxon>eudicotyledons</taxon>
        <taxon>Gunneridae</taxon>
        <taxon>Pentapetalae</taxon>
        <taxon>asterids</taxon>
        <taxon>campanulids</taxon>
        <taxon>Asterales</taxon>
        <taxon>Asteraceae</taxon>
        <taxon>Asteroideae</taxon>
        <taxon>Heliantheae alliance</taxon>
        <taxon>Tageteae</taxon>
        <taxon>Tagetes</taxon>
    </lineage>
</organism>
<evidence type="ECO:0000313" key="2">
    <source>
        <dbReference type="Proteomes" id="UP001229421"/>
    </source>
</evidence>
<accession>A0AAD8NYS6</accession>
<dbReference type="Proteomes" id="UP001229421">
    <property type="component" value="Unassembled WGS sequence"/>
</dbReference>
<keyword evidence="2" id="KW-1185">Reference proteome</keyword>
<evidence type="ECO:0000313" key="1">
    <source>
        <dbReference type="EMBL" id="KAK1425731.1"/>
    </source>
</evidence>
<gene>
    <name evidence="1" type="ORF">QVD17_21086</name>
</gene>
<dbReference type="AlphaFoldDB" id="A0AAD8NYS6"/>
<sequence length="160" mass="17670">MYSSTGPSQYAATGVPAQPVIVTAPRQWSTGLCDCCLDCSSCCLTCWCPCISFGRIAEIVNKGTTSCCVHGCLYTILCLTGCQCIYSCMYRSTLRRQYLLPDQPCNDCCVHCCCGYCALCQEYRELKHRGFEPSLGWQGNLLRRNQGVVMPPAGPSEMKR</sequence>
<name>A0AAD8NYS6_TARER</name>
<reference evidence="1" key="1">
    <citation type="journal article" date="2023" name="bioRxiv">
        <title>Improved chromosome-level genome assembly for marigold (Tagetes erecta).</title>
        <authorList>
            <person name="Jiang F."/>
            <person name="Yuan L."/>
            <person name="Wang S."/>
            <person name="Wang H."/>
            <person name="Xu D."/>
            <person name="Wang A."/>
            <person name="Fan W."/>
        </authorList>
    </citation>
    <scope>NUCLEOTIDE SEQUENCE</scope>
    <source>
        <strain evidence="1">WSJ</strain>
        <tissue evidence="1">Leaf</tissue>
    </source>
</reference>
<dbReference type="NCBIfam" id="TIGR01571">
    <property type="entry name" value="A_thal_Cys_rich"/>
    <property type="match status" value="1"/>
</dbReference>
<dbReference type="EMBL" id="JAUHHV010000005">
    <property type="protein sequence ID" value="KAK1425731.1"/>
    <property type="molecule type" value="Genomic_DNA"/>
</dbReference>
<proteinExistence type="predicted"/>
<dbReference type="PANTHER" id="PTHR15907">
    <property type="entry name" value="DUF614 FAMILY PROTEIN-RELATED"/>
    <property type="match status" value="1"/>
</dbReference>
<dbReference type="Pfam" id="PF04749">
    <property type="entry name" value="PLAC8"/>
    <property type="match status" value="1"/>
</dbReference>
<dbReference type="InterPro" id="IPR006461">
    <property type="entry name" value="PLAC_motif_containing"/>
</dbReference>